<name>A0A0D6XS89_9STAP</name>
<dbReference type="InterPro" id="IPR053572">
    <property type="entry name" value="MspA"/>
</dbReference>
<keyword evidence="1" id="KW-1133">Transmembrane helix</keyword>
<sequence>MLVYLILLPLMYLIVAYISIFKMDILLPKILRLLMAVLLIIVVATSLLYYPSETWWLLAVLLMLIGNVEVTAFKHYKQDQKGVQILNMMTLFILLVYIAVTIMVV</sequence>
<dbReference type="RefSeq" id="WP_044359604.1">
    <property type="nucleotide sequence ID" value="NZ_JXWY01000031.1"/>
</dbReference>
<accession>A0A0D6XS89</accession>
<dbReference type="OrthoDB" id="2414487at2"/>
<feature type="transmembrane region" description="Helical" evidence="1">
    <location>
        <begin position="30"/>
        <end position="49"/>
    </location>
</feature>
<proteinExistence type="predicted"/>
<feature type="transmembrane region" description="Helical" evidence="1">
    <location>
        <begin position="55"/>
        <end position="73"/>
    </location>
</feature>
<feature type="transmembrane region" description="Helical" evidence="1">
    <location>
        <begin position="6"/>
        <end position="23"/>
    </location>
</feature>
<evidence type="ECO:0000313" key="4">
    <source>
        <dbReference type="Proteomes" id="UP000032366"/>
    </source>
</evidence>
<dbReference type="NCBIfam" id="NF038247">
    <property type="entry name" value="memb_stab_MspA"/>
    <property type="match status" value="1"/>
</dbReference>
<reference evidence="2 4" key="1">
    <citation type="submission" date="2015-01" db="EMBL/GenBank/DDBJ databases">
        <authorList>
            <person name="Guo J."/>
        </authorList>
    </citation>
    <scope>NUCLEOTIDE SEQUENCE [LARGE SCALE GENOMIC DNA]</scope>
    <source>
        <strain evidence="2 4">DSM 22147</strain>
    </source>
</reference>
<organism evidence="3 5">
    <name type="scientific">Staphylococcus microti</name>
    <dbReference type="NCBI Taxonomy" id="569857"/>
    <lineage>
        <taxon>Bacteria</taxon>
        <taxon>Bacillati</taxon>
        <taxon>Bacillota</taxon>
        <taxon>Bacilli</taxon>
        <taxon>Bacillales</taxon>
        <taxon>Staphylococcaceae</taxon>
        <taxon>Staphylococcus</taxon>
    </lineage>
</organism>
<keyword evidence="4" id="KW-1185">Reference proteome</keyword>
<protein>
    <submittedName>
        <fullName evidence="2">Membrane protein</fullName>
    </submittedName>
</protein>
<feature type="transmembrane region" description="Helical" evidence="1">
    <location>
        <begin position="85"/>
        <end position="104"/>
    </location>
</feature>
<keyword evidence="1" id="KW-0472">Membrane</keyword>
<dbReference type="Proteomes" id="UP000254100">
    <property type="component" value="Unassembled WGS sequence"/>
</dbReference>
<dbReference type="AlphaFoldDB" id="A0A0D6XS89"/>
<evidence type="ECO:0000313" key="3">
    <source>
        <dbReference type="EMBL" id="SUM58188.1"/>
    </source>
</evidence>
<gene>
    <name evidence="3" type="ORF">NCTC13832_01936</name>
    <name evidence="2" type="ORF">TP70_03925</name>
</gene>
<evidence type="ECO:0000313" key="2">
    <source>
        <dbReference type="EMBL" id="KIX91101.1"/>
    </source>
</evidence>
<keyword evidence="1" id="KW-0812">Transmembrane</keyword>
<evidence type="ECO:0000256" key="1">
    <source>
        <dbReference type="SAM" id="Phobius"/>
    </source>
</evidence>
<dbReference type="EMBL" id="JXWY01000031">
    <property type="protein sequence ID" value="KIX91101.1"/>
    <property type="molecule type" value="Genomic_DNA"/>
</dbReference>
<reference evidence="3 5" key="2">
    <citation type="submission" date="2018-06" db="EMBL/GenBank/DDBJ databases">
        <authorList>
            <consortium name="Pathogen Informatics"/>
            <person name="Doyle S."/>
        </authorList>
    </citation>
    <scope>NUCLEOTIDE SEQUENCE [LARGE SCALE GENOMIC DNA]</scope>
    <source>
        <strain evidence="3 5">NCTC13832</strain>
    </source>
</reference>
<evidence type="ECO:0000313" key="5">
    <source>
        <dbReference type="Proteomes" id="UP000254100"/>
    </source>
</evidence>
<dbReference type="EMBL" id="UHDT01000001">
    <property type="protein sequence ID" value="SUM58188.1"/>
    <property type="molecule type" value="Genomic_DNA"/>
</dbReference>
<dbReference type="Proteomes" id="UP000032366">
    <property type="component" value="Unassembled WGS sequence"/>
</dbReference>